<name>A0A1Z3LZC1_BREDI</name>
<gene>
    <name evidence="1" type="ORF">CD943_11385</name>
</gene>
<evidence type="ECO:0000313" key="2">
    <source>
        <dbReference type="Proteomes" id="UP000197024"/>
    </source>
</evidence>
<organism evidence="1 2">
    <name type="scientific">Brevundimonas diminuta</name>
    <name type="common">Pseudomonas diminuta</name>
    <dbReference type="NCBI Taxonomy" id="293"/>
    <lineage>
        <taxon>Bacteria</taxon>
        <taxon>Pseudomonadati</taxon>
        <taxon>Pseudomonadota</taxon>
        <taxon>Alphaproteobacteria</taxon>
        <taxon>Caulobacterales</taxon>
        <taxon>Caulobacteraceae</taxon>
        <taxon>Brevundimonas</taxon>
    </lineage>
</organism>
<dbReference type="Proteomes" id="UP000197024">
    <property type="component" value="Chromosome"/>
</dbReference>
<proteinExistence type="predicted"/>
<protein>
    <submittedName>
        <fullName evidence="1">Uncharacterized protein</fullName>
    </submittedName>
</protein>
<sequence>MALWAFGQLILTGVGIFYIRKTLTATEAAVEEAQKGSDAAVQMAIASQEQFVAERRPWMSQQKLEAVEPMENMELAFKVNFRNVGASPAFDVAVVFDVDVDDYSFTKIEDAFQKFLRSRMAAHQGGEVVFPGDDHPVTRHLQFSRRDLKRRDEAWSKRDFAKPALTPRVFYAVFYRSPIRGEDGTRTIHHTGGCFSLHNWKGEVLVGAPNPPDKISMVARRTTADFLVS</sequence>
<dbReference type="AlphaFoldDB" id="A0A1Z3LZC1"/>
<reference evidence="1 2" key="1">
    <citation type="submission" date="2017-06" db="EMBL/GenBank/DDBJ databases">
        <title>Biodegradation of gentamicin by bacterial consortia AMQD4 in synthetic medium and raw gentamicin sewage.</title>
        <authorList>
            <person name="Chang H."/>
            <person name="Feng Y."/>
            <person name="Li Z."/>
            <person name="Xue J."/>
            <person name="Cheng D."/>
        </authorList>
    </citation>
    <scope>NUCLEOTIDE SEQUENCE [LARGE SCALE GENOMIC DNA]</scope>
    <source>
        <strain evidence="1 2">BZC3</strain>
    </source>
</reference>
<dbReference type="RefSeq" id="WP_046651830.1">
    <property type="nucleotide sequence ID" value="NZ_LBNT01000001.1"/>
</dbReference>
<reference evidence="1 2" key="2">
    <citation type="submission" date="2017-06" db="EMBL/GenBank/DDBJ databases">
        <authorList>
            <person name="Kim H.J."/>
            <person name="Triplett B.A."/>
        </authorList>
    </citation>
    <scope>NUCLEOTIDE SEQUENCE [LARGE SCALE GENOMIC DNA]</scope>
    <source>
        <strain evidence="1 2">BZC3</strain>
    </source>
</reference>
<dbReference type="EMBL" id="CP021995">
    <property type="protein sequence ID" value="ASD27435.1"/>
    <property type="molecule type" value="Genomic_DNA"/>
</dbReference>
<accession>A0A1Z3LZC1</accession>
<evidence type="ECO:0000313" key="1">
    <source>
        <dbReference type="EMBL" id="ASD27435.1"/>
    </source>
</evidence>
<dbReference type="STRING" id="293.GCA_000988015_00321"/>